<dbReference type="AlphaFoldDB" id="A0A431VQ37"/>
<gene>
    <name evidence="3" type="ORF">EJ104_11655</name>
</gene>
<dbReference type="Pfam" id="PF04235">
    <property type="entry name" value="DUF418"/>
    <property type="match status" value="1"/>
</dbReference>
<feature type="transmembrane region" description="Helical" evidence="1">
    <location>
        <begin position="87"/>
        <end position="107"/>
    </location>
</feature>
<organism evidence="3 4">
    <name type="scientific">Deinococcus radiophilus</name>
    <dbReference type="NCBI Taxonomy" id="32062"/>
    <lineage>
        <taxon>Bacteria</taxon>
        <taxon>Thermotogati</taxon>
        <taxon>Deinococcota</taxon>
        <taxon>Deinococci</taxon>
        <taxon>Deinococcales</taxon>
        <taxon>Deinococcaceae</taxon>
        <taxon>Deinococcus</taxon>
    </lineage>
</organism>
<keyword evidence="1" id="KW-0472">Membrane</keyword>
<accession>A0A431VQ37</accession>
<dbReference type="PANTHER" id="PTHR30590">
    <property type="entry name" value="INNER MEMBRANE PROTEIN"/>
    <property type="match status" value="1"/>
</dbReference>
<feature type="transmembrane region" description="Helical" evidence="1">
    <location>
        <begin position="152"/>
        <end position="173"/>
    </location>
</feature>
<sequence>MFLSACAVDWAGRGRHDGAGPVDLAHFADSGHVSVGSGVAAPAGLRTAPAGAPGPAPVLAGLTALLTVWSQRSEARLLEVAGYDLDLTTLSALVGAAAITSGLWFWAARPGALAAPLRPLALLGRMSLSNYILQTLVFTVLGWAGWAGGPYWLVIPACLLAYAANLTLSAWWLPRYRIGPLEWLWRWGSTLKRPALARA</sequence>
<dbReference type="OrthoDB" id="9807744at2"/>
<evidence type="ECO:0000313" key="3">
    <source>
        <dbReference type="EMBL" id="RTR25253.1"/>
    </source>
</evidence>
<dbReference type="InterPro" id="IPR052529">
    <property type="entry name" value="Bact_Transport_Assoc"/>
</dbReference>
<keyword evidence="1" id="KW-1133">Transmembrane helix</keyword>
<proteinExistence type="predicted"/>
<keyword evidence="4" id="KW-1185">Reference proteome</keyword>
<keyword evidence="1" id="KW-0812">Transmembrane</keyword>
<dbReference type="InterPro" id="IPR007349">
    <property type="entry name" value="DUF418"/>
</dbReference>
<feature type="domain" description="DUF418" evidence="2">
    <location>
        <begin position="63"/>
        <end position="190"/>
    </location>
</feature>
<dbReference type="EMBL" id="RXPE01000033">
    <property type="protein sequence ID" value="RTR25253.1"/>
    <property type="molecule type" value="Genomic_DNA"/>
</dbReference>
<feature type="transmembrane region" description="Helical" evidence="1">
    <location>
        <begin position="128"/>
        <end position="146"/>
    </location>
</feature>
<reference evidence="3 4" key="1">
    <citation type="submission" date="2018-12" db="EMBL/GenBank/DDBJ databases">
        <title>Deinococcus radiophilus ATCC 27603 genome sequencing and assembly.</title>
        <authorList>
            <person name="Maclea K.S."/>
            <person name="Maynard C.R."/>
        </authorList>
    </citation>
    <scope>NUCLEOTIDE SEQUENCE [LARGE SCALE GENOMIC DNA]</scope>
    <source>
        <strain evidence="3 4">ATCC 27603</strain>
    </source>
</reference>
<name>A0A431VQ37_9DEIO</name>
<evidence type="ECO:0000259" key="2">
    <source>
        <dbReference type="Pfam" id="PF04235"/>
    </source>
</evidence>
<evidence type="ECO:0000256" key="1">
    <source>
        <dbReference type="SAM" id="Phobius"/>
    </source>
</evidence>
<protein>
    <submittedName>
        <fullName evidence="3">DUF418 domain-containing protein</fullName>
    </submittedName>
</protein>
<dbReference type="PANTHER" id="PTHR30590:SF2">
    <property type="entry name" value="INNER MEMBRANE PROTEIN"/>
    <property type="match status" value="1"/>
</dbReference>
<comment type="caution">
    <text evidence="3">The sequence shown here is derived from an EMBL/GenBank/DDBJ whole genome shotgun (WGS) entry which is preliminary data.</text>
</comment>
<evidence type="ECO:0000313" key="4">
    <source>
        <dbReference type="Proteomes" id="UP000277766"/>
    </source>
</evidence>
<dbReference type="Proteomes" id="UP000277766">
    <property type="component" value="Unassembled WGS sequence"/>
</dbReference>